<keyword evidence="2" id="KW-0805">Transcription regulation</keyword>
<dbReference type="GO" id="GO:0005975">
    <property type="term" value="P:carbohydrate metabolic process"/>
    <property type="evidence" value="ECO:0007669"/>
    <property type="project" value="InterPro"/>
</dbReference>
<evidence type="ECO:0000256" key="1">
    <source>
        <dbReference type="ARBA" id="ARBA00007806"/>
    </source>
</evidence>
<dbReference type="Pfam" id="PF21365">
    <property type="entry name" value="Glyco_hydro_31_3rd"/>
    <property type="match status" value="1"/>
</dbReference>
<feature type="region of interest" description="Disordered" evidence="6">
    <location>
        <begin position="760"/>
        <end position="796"/>
    </location>
</feature>
<evidence type="ECO:0000256" key="3">
    <source>
        <dbReference type="ARBA" id="ARBA00023125"/>
    </source>
</evidence>
<dbReference type="GO" id="GO:0043565">
    <property type="term" value="F:sequence-specific DNA binding"/>
    <property type="evidence" value="ECO:0007669"/>
    <property type="project" value="InterPro"/>
</dbReference>
<name>A0A927C7M7_9BACL</name>
<dbReference type="InterPro" id="IPR017853">
    <property type="entry name" value="GH"/>
</dbReference>
<keyword evidence="4" id="KW-0804">Transcription</keyword>
<evidence type="ECO:0000256" key="5">
    <source>
        <dbReference type="RuleBase" id="RU361185"/>
    </source>
</evidence>
<protein>
    <submittedName>
        <fullName evidence="8">DUF5110 domain-containing protein</fullName>
    </submittedName>
</protein>
<dbReference type="InterPro" id="IPR011013">
    <property type="entry name" value="Gal_mutarotase_sf_dom"/>
</dbReference>
<dbReference type="Pfam" id="PF13802">
    <property type="entry name" value="Gal_mutarotas_2"/>
    <property type="match status" value="1"/>
</dbReference>
<dbReference type="InterPro" id="IPR051816">
    <property type="entry name" value="Glycosyl_Hydrolase_31"/>
</dbReference>
<dbReference type="PANTHER" id="PTHR43863:SF2">
    <property type="entry name" value="MALTASE-GLUCOAMYLASE"/>
    <property type="match status" value="1"/>
</dbReference>
<dbReference type="RefSeq" id="WP_190925637.1">
    <property type="nucleotide sequence ID" value="NZ_JACXJA010000006.1"/>
</dbReference>
<dbReference type="GO" id="GO:0003700">
    <property type="term" value="F:DNA-binding transcription factor activity"/>
    <property type="evidence" value="ECO:0007669"/>
    <property type="project" value="InterPro"/>
</dbReference>
<dbReference type="Pfam" id="PF17137">
    <property type="entry name" value="DUF5110"/>
    <property type="match status" value="1"/>
</dbReference>
<proteinExistence type="inferred from homology"/>
<keyword evidence="5" id="KW-0378">Hydrolase</keyword>
<dbReference type="PROSITE" id="PS00041">
    <property type="entry name" value="HTH_ARAC_FAMILY_1"/>
    <property type="match status" value="1"/>
</dbReference>
<keyword evidence="5" id="KW-0326">Glycosidase</keyword>
<organism evidence="8 9">
    <name type="scientific">Paenibacillus oceani</name>
    <dbReference type="NCBI Taxonomy" id="2772510"/>
    <lineage>
        <taxon>Bacteria</taxon>
        <taxon>Bacillati</taxon>
        <taxon>Bacillota</taxon>
        <taxon>Bacilli</taxon>
        <taxon>Bacillales</taxon>
        <taxon>Paenibacillaceae</taxon>
        <taxon>Paenibacillus</taxon>
    </lineage>
</organism>
<dbReference type="Pfam" id="PF12833">
    <property type="entry name" value="HTH_18"/>
    <property type="match status" value="1"/>
</dbReference>
<reference evidence="8" key="1">
    <citation type="submission" date="2020-09" db="EMBL/GenBank/DDBJ databases">
        <title>A novel bacterium of genus Paenibacillus, isolated from South China Sea.</title>
        <authorList>
            <person name="Huang H."/>
            <person name="Mo K."/>
            <person name="Hu Y."/>
        </authorList>
    </citation>
    <scope>NUCLEOTIDE SEQUENCE</scope>
    <source>
        <strain evidence="8">IB182363</strain>
    </source>
</reference>
<dbReference type="EMBL" id="JACXJA010000006">
    <property type="protein sequence ID" value="MBD2861532.1"/>
    <property type="molecule type" value="Genomic_DNA"/>
</dbReference>
<comment type="caution">
    <text evidence="8">The sequence shown here is derived from an EMBL/GenBank/DDBJ whole genome shotgun (WGS) entry which is preliminary data.</text>
</comment>
<evidence type="ECO:0000256" key="2">
    <source>
        <dbReference type="ARBA" id="ARBA00023015"/>
    </source>
</evidence>
<dbReference type="SUPFAM" id="SSF51011">
    <property type="entry name" value="Glycosyl hydrolase domain"/>
    <property type="match status" value="1"/>
</dbReference>
<dbReference type="InterPro" id="IPR048395">
    <property type="entry name" value="Glyco_hydro_31_C"/>
</dbReference>
<dbReference type="GO" id="GO:0030246">
    <property type="term" value="F:carbohydrate binding"/>
    <property type="evidence" value="ECO:0007669"/>
    <property type="project" value="InterPro"/>
</dbReference>
<dbReference type="SUPFAM" id="SSF46689">
    <property type="entry name" value="Homeodomain-like"/>
    <property type="match status" value="2"/>
</dbReference>
<dbReference type="PANTHER" id="PTHR43863">
    <property type="entry name" value="HYDROLASE, PUTATIVE (AFU_ORTHOLOGUE AFUA_1G03140)-RELATED"/>
    <property type="match status" value="1"/>
</dbReference>
<accession>A0A927C7M7</accession>
<dbReference type="InterPro" id="IPR033403">
    <property type="entry name" value="DUF5110"/>
</dbReference>
<dbReference type="Gene3D" id="3.20.20.80">
    <property type="entry name" value="Glycosidases"/>
    <property type="match status" value="1"/>
</dbReference>
<evidence type="ECO:0000259" key="7">
    <source>
        <dbReference type="PROSITE" id="PS01124"/>
    </source>
</evidence>
<sequence>MLGEQREHSDVQFRTAAGAYVRLQAITPRTFRIRVSETEHFPEPPLVRYGIVRLPPDPAAIEVEEDGDRITIKTGAAALQADRREGTYTLYGADDEVLTRQIAAPHSGAESCCGASFQLYPDELLYGLGDETRDKLMKRGHLAHMRLQKREAHAPAPFLMSSRGWGLFIHTTLHHEIDIAHTDSDLIRFCIPGDQLDYILFTGSSYADLLYEYTGLAGRPLLLPIWAYGLSFISNEQANARELIEDALKFRREGIPCDLIGLEPTWMEKRYDYSTSKRWHPERFYIPGWSPKGQHTFIGTLKGMGFKLSLWLCCNYDLSRYEEQALAQRHLAPVGGGIAPGQEELPDELDEGWYAHLKPFVDQGVSAFKLSEMSQLLGLPDQMWSNGMSNSEMNNLYPLLLAKQMYDGFRSQTSTRPMIFTVAGYAGIQRFASMWTGGLGEGVGGDYSLITLLNDSLSGISSVTYEMDIHSPEGIHFGFLQPCSKVNSWAYWRHPALLDTGLRDLFKKYAKLRYRLLPYIYSAAHTASRTGLPIVRAMPLIYPGDPRARSLTMQYMFGDAFLVAAFTNRVYLPEGTWIDYWTGERYIGPLDLEYDAPKDTGGPLFVKAGTILPMWPEMDHIGQKPVEPMSLHLYPHGESGFTLYEDDGVTFGYENGEFALTEFACASSDRRTSVSIGCRNGRYNGMPARRSYEVLLHLRSAGKPLKVKVNGTEYKETSRSKKGSAAAGWLFDRLSGVVAVHVQENENDSEPVRIELIHAAPASRKTGAGSPSKRAASPAEPPDPEKMLEIGLETGDPRKTRAAMEKLLEERLGPAPAPGEIRGHFLYLSGLLARFMERKGWTMNEAVGEEYDSFLDLHSVSLKEEGYDRLIRAAVRVAEYSGKMRKSSVHPLVQRLKDMVEQEMDQQFFTLSVAAERLHVNASHLSRLFKQETSQSFSDYVMEKKMNYAKRLMEQGCKVSDASAMAGFKDTGYFIRVFRKYWGVTPGELKL</sequence>
<keyword evidence="9" id="KW-1185">Reference proteome</keyword>
<evidence type="ECO:0000313" key="8">
    <source>
        <dbReference type="EMBL" id="MBD2861532.1"/>
    </source>
</evidence>
<dbReference type="SMART" id="SM00342">
    <property type="entry name" value="HTH_ARAC"/>
    <property type="match status" value="1"/>
</dbReference>
<feature type="domain" description="HTH araC/xylS-type" evidence="7">
    <location>
        <begin position="894"/>
        <end position="991"/>
    </location>
</feature>
<dbReference type="InterPro" id="IPR000322">
    <property type="entry name" value="Glyco_hydro_31_TIM"/>
</dbReference>
<evidence type="ECO:0000313" key="9">
    <source>
        <dbReference type="Proteomes" id="UP000639396"/>
    </source>
</evidence>
<dbReference type="Gene3D" id="2.60.40.1760">
    <property type="entry name" value="glycosyl hydrolase (family 31)"/>
    <property type="match status" value="1"/>
</dbReference>
<dbReference type="SUPFAM" id="SSF74650">
    <property type="entry name" value="Galactose mutarotase-like"/>
    <property type="match status" value="1"/>
</dbReference>
<dbReference type="CDD" id="cd14752">
    <property type="entry name" value="GH31_N"/>
    <property type="match status" value="1"/>
</dbReference>
<comment type="similarity">
    <text evidence="1 5">Belongs to the glycosyl hydrolase 31 family.</text>
</comment>
<keyword evidence="3" id="KW-0238">DNA-binding</keyword>
<dbReference type="InterPro" id="IPR018062">
    <property type="entry name" value="HTH_AraC-typ_CS"/>
</dbReference>
<dbReference type="GO" id="GO:0004553">
    <property type="term" value="F:hydrolase activity, hydrolyzing O-glycosyl compounds"/>
    <property type="evidence" value="ECO:0007669"/>
    <property type="project" value="InterPro"/>
</dbReference>
<evidence type="ECO:0000256" key="6">
    <source>
        <dbReference type="SAM" id="MobiDB-lite"/>
    </source>
</evidence>
<gene>
    <name evidence="8" type="ORF">IDH45_05950</name>
</gene>
<dbReference type="InterPro" id="IPR013780">
    <property type="entry name" value="Glyco_hydro_b"/>
</dbReference>
<dbReference type="Pfam" id="PF01055">
    <property type="entry name" value="Glyco_hydro_31_2nd"/>
    <property type="match status" value="1"/>
</dbReference>
<dbReference type="InterPro" id="IPR025887">
    <property type="entry name" value="Glyco_hydro_31_N_dom"/>
</dbReference>
<dbReference type="SUPFAM" id="SSF51445">
    <property type="entry name" value="(Trans)glycosidases"/>
    <property type="match status" value="1"/>
</dbReference>
<dbReference type="InterPro" id="IPR018060">
    <property type="entry name" value="HTH_AraC"/>
</dbReference>
<dbReference type="AlphaFoldDB" id="A0A927C7M7"/>
<dbReference type="PROSITE" id="PS01124">
    <property type="entry name" value="HTH_ARAC_FAMILY_2"/>
    <property type="match status" value="1"/>
</dbReference>
<dbReference type="Gene3D" id="2.60.40.1180">
    <property type="entry name" value="Golgi alpha-mannosidase II"/>
    <property type="match status" value="2"/>
</dbReference>
<dbReference type="Proteomes" id="UP000639396">
    <property type="component" value="Unassembled WGS sequence"/>
</dbReference>
<evidence type="ECO:0000256" key="4">
    <source>
        <dbReference type="ARBA" id="ARBA00023163"/>
    </source>
</evidence>
<dbReference type="InterPro" id="IPR009057">
    <property type="entry name" value="Homeodomain-like_sf"/>
</dbReference>
<dbReference type="Gene3D" id="1.10.10.60">
    <property type="entry name" value="Homeodomain-like"/>
    <property type="match status" value="2"/>
</dbReference>